<keyword evidence="1" id="KW-0812">Transmembrane</keyword>
<dbReference type="RefSeq" id="WP_014902055.1">
    <property type="nucleotide sequence ID" value="NC_018515.1"/>
</dbReference>
<sequence length="63" mass="7319">MFHQKHYHTHGMLFFVSLILAFILGRKSERYGLTIVSRGCGCYEDDEEMEIMSDSTPTNSYPQ</sequence>
<evidence type="ECO:0000313" key="2">
    <source>
        <dbReference type="EMBL" id="AFQ43136.1"/>
    </source>
</evidence>
<dbReference type="KEGG" id="dmi:Desmer_1114"/>
<keyword evidence="3" id="KW-1185">Reference proteome</keyword>
<dbReference type="STRING" id="768704.Desmer_1114"/>
<proteinExistence type="predicted"/>
<organism evidence="2 3">
    <name type="scientific">Desulfosporosinus meridiei (strain ATCC BAA-275 / DSM 13257 / KCTC 12902 / NCIMB 13706 / S10)</name>
    <dbReference type="NCBI Taxonomy" id="768704"/>
    <lineage>
        <taxon>Bacteria</taxon>
        <taxon>Bacillati</taxon>
        <taxon>Bacillota</taxon>
        <taxon>Clostridia</taxon>
        <taxon>Eubacteriales</taxon>
        <taxon>Desulfitobacteriaceae</taxon>
        <taxon>Desulfosporosinus</taxon>
    </lineage>
</organism>
<keyword evidence="1" id="KW-0472">Membrane</keyword>
<keyword evidence="1" id="KW-1133">Transmembrane helix</keyword>
<reference evidence="2 3" key="1">
    <citation type="journal article" date="2012" name="J. Bacteriol.">
        <title>Complete genome sequences of Desulfosporosinus orientis DSM765T, Desulfosporosinus youngiae DSM17734T, Desulfosporosinus meridiei DSM13257T, and Desulfosporosinus acidiphilus DSM22704T.</title>
        <authorList>
            <person name="Pester M."/>
            <person name="Brambilla E."/>
            <person name="Alazard D."/>
            <person name="Rattei T."/>
            <person name="Weinmaier T."/>
            <person name="Han J."/>
            <person name="Lucas S."/>
            <person name="Lapidus A."/>
            <person name="Cheng J.F."/>
            <person name="Goodwin L."/>
            <person name="Pitluck S."/>
            <person name="Peters L."/>
            <person name="Ovchinnikova G."/>
            <person name="Teshima H."/>
            <person name="Detter J.C."/>
            <person name="Han C.S."/>
            <person name="Tapia R."/>
            <person name="Land M.L."/>
            <person name="Hauser L."/>
            <person name="Kyrpides N.C."/>
            <person name="Ivanova N.N."/>
            <person name="Pagani I."/>
            <person name="Huntmann M."/>
            <person name="Wei C.L."/>
            <person name="Davenport K.W."/>
            <person name="Daligault H."/>
            <person name="Chain P.S."/>
            <person name="Chen A."/>
            <person name="Mavromatis K."/>
            <person name="Markowitz V."/>
            <person name="Szeto E."/>
            <person name="Mikhailova N."/>
            <person name="Pati A."/>
            <person name="Wagner M."/>
            <person name="Woyke T."/>
            <person name="Ollivier B."/>
            <person name="Klenk H.P."/>
            <person name="Spring S."/>
            <person name="Loy A."/>
        </authorList>
    </citation>
    <scope>NUCLEOTIDE SEQUENCE [LARGE SCALE GENOMIC DNA]</scope>
    <source>
        <strain evidence="3">ATCC BAA-275 / DSM 13257 / NCIMB 13706 / S10</strain>
    </source>
</reference>
<dbReference type="Proteomes" id="UP000005262">
    <property type="component" value="Chromosome"/>
</dbReference>
<dbReference type="HOGENOM" id="CLU_2733414_0_0_9"/>
<protein>
    <submittedName>
        <fullName evidence="2">Uncharacterized protein</fullName>
    </submittedName>
</protein>
<dbReference type="EMBL" id="CP003629">
    <property type="protein sequence ID" value="AFQ43136.1"/>
    <property type="molecule type" value="Genomic_DNA"/>
</dbReference>
<dbReference type="OrthoDB" id="1799374at2"/>
<name>J7IWQ3_DESMD</name>
<evidence type="ECO:0000313" key="3">
    <source>
        <dbReference type="Proteomes" id="UP000005262"/>
    </source>
</evidence>
<dbReference type="AlphaFoldDB" id="J7IWQ3"/>
<reference evidence="3" key="2">
    <citation type="submission" date="2012-08" db="EMBL/GenBank/DDBJ databases">
        <title>Finished genome of Desulfosporosinus meridiei DSM 13257.</title>
        <authorList>
            <person name="Huntemann M."/>
            <person name="Wei C.-L."/>
            <person name="Han J."/>
            <person name="Detter J.C."/>
            <person name="Han C."/>
            <person name="Davenport K."/>
            <person name="Daligault H."/>
            <person name="Erkkila T."/>
            <person name="Gu W."/>
            <person name="Munk A.C.C."/>
            <person name="Teshima H."/>
            <person name="Xu Y."/>
            <person name="Chain P."/>
            <person name="Tapia R."/>
            <person name="Chen A."/>
            <person name="Krypides N."/>
            <person name="Mavromatis K."/>
            <person name="Markowitz V."/>
            <person name="Szeto E."/>
            <person name="Ivanova N."/>
            <person name="Mikhailova N."/>
            <person name="Ovchinnikova G."/>
            <person name="Pagani I."/>
            <person name="Pati A."/>
            <person name="Goodwin L."/>
            <person name="Peters L."/>
            <person name="Pitluck S."/>
            <person name="Woyke T."/>
            <person name="Pester M."/>
            <person name="Spring S."/>
            <person name="Ollivier B."/>
            <person name="Rattei T."/>
            <person name="Klenk H.-P."/>
            <person name="Wagner M."/>
            <person name="Loy A."/>
        </authorList>
    </citation>
    <scope>NUCLEOTIDE SEQUENCE [LARGE SCALE GENOMIC DNA]</scope>
    <source>
        <strain evidence="3">ATCC BAA-275 / DSM 13257 / NCIMB 13706 / S10</strain>
    </source>
</reference>
<accession>J7IWQ3</accession>
<feature type="transmembrane region" description="Helical" evidence="1">
    <location>
        <begin position="6"/>
        <end position="25"/>
    </location>
</feature>
<evidence type="ECO:0000256" key="1">
    <source>
        <dbReference type="SAM" id="Phobius"/>
    </source>
</evidence>
<gene>
    <name evidence="2" type="ordered locus">Desmer_1114</name>
</gene>